<gene>
    <name evidence="1" type="ORF">GCM10023086_18800</name>
</gene>
<proteinExistence type="predicted"/>
<comment type="caution">
    <text evidence="1">The sequence shown here is derived from an EMBL/GenBank/DDBJ whole genome shotgun (WGS) entry which is preliminary data.</text>
</comment>
<organism evidence="1 2">
    <name type="scientific">Streptomyces venetus</name>
    <dbReference type="NCBI Taxonomy" id="1701086"/>
    <lineage>
        <taxon>Bacteria</taxon>
        <taxon>Bacillati</taxon>
        <taxon>Actinomycetota</taxon>
        <taxon>Actinomycetes</taxon>
        <taxon>Kitasatosporales</taxon>
        <taxon>Streptomycetaceae</taxon>
        <taxon>Streptomyces</taxon>
    </lineage>
</organism>
<accession>A0ABP8FG04</accession>
<reference evidence="2" key="1">
    <citation type="journal article" date="2019" name="Int. J. Syst. Evol. Microbiol.">
        <title>The Global Catalogue of Microorganisms (GCM) 10K type strain sequencing project: providing services to taxonomists for standard genome sequencing and annotation.</title>
        <authorList>
            <consortium name="The Broad Institute Genomics Platform"/>
            <consortium name="The Broad Institute Genome Sequencing Center for Infectious Disease"/>
            <person name="Wu L."/>
            <person name="Ma J."/>
        </authorList>
    </citation>
    <scope>NUCLEOTIDE SEQUENCE [LARGE SCALE GENOMIC DNA]</scope>
    <source>
        <strain evidence="2">JCM 31290</strain>
    </source>
</reference>
<name>A0ABP8FG04_9ACTN</name>
<dbReference type="Proteomes" id="UP001501115">
    <property type="component" value="Unassembled WGS sequence"/>
</dbReference>
<evidence type="ECO:0000313" key="1">
    <source>
        <dbReference type="EMBL" id="GAA4302453.1"/>
    </source>
</evidence>
<evidence type="ECO:0000313" key="2">
    <source>
        <dbReference type="Proteomes" id="UP001501115"/>
    </source>
</evidence>
<keyword evidence="2" id="KW-1185">Reference proteome</keyword>
<sequence length="60" mass="6393">MTGPAVGPGFAAEAFTATRRRMFKHSGDVILTPIAFRGLRARLIASCSLVSLAVQSLRSM</sequence>
<dbReference type="EMBL" id="BAABET010000002">
    <property type="protein sequence ID" value="GAA4302453.1"/>
    <property type="molecule type" value="Genomic_DNA"/>
</dbReference>
<protein>
    <submittedName>
        <fullName evidence="1">Uncharacterized protein</fullName>
    </submittedName>
</protein>